<evidence type="ECO:0000313" key="2">
    <source>
        <dbReference type="EMBL" id="KAJ8485915.1"/>
    </source>
</evidence>
<evidence type="ECO:0000313" key="4">
    <source>
        <dbReference type="Proteomes" id="UP000287651"/>
    </source>
</evidence>
<sequence>MVEGDEAVFHTWDSLWFFSNMLSPPSPVPKSADTSRPCVQQAEDCTPAADRRQESEGGATGEAEISEAAGCNTTEHRRKQGKKRRHHRFCCNEKEQVKGLVELQVWLLGLRSNGGVLTASRTGGGFAHCDGTVRLRRCGMPPLADGLAMKQHLRSWAHAVACAVS</sequence>
<evidence type="ECO:0000313" key="3">
    <source>
        <dbReference type="EMBL" id="RRT67701.1"/>
    </source>
</evidence>
<dbReference type="Proteomes" id="UP000287651">
    <property type="component" value="Unassembled WGS sequence"/>
</dbReference>
<comment type="caution">
    <text evidence="3">The sequence shown here is derived from an EMBL/GenBank/DDBJ whole genome shotgun (WGS) entry which is preliminary data.</text>
</comment>
<name>A0A426ZUQ1_ENSVE</name>
<dbReference type="PANTHER" id="PTHR33785:SF8">
    <property type="entry name" value="BZIP DOMAIN-CONTAINING PROTEIN"/>
    <property type="match status" value="1"/>
</dbReference>
<feature type="compositionally biased region" description="Basic residues" evidence="1">
    <location>
        <begin position="76"/>
        <end position="85"/>
    </location>
</feature>
<dbReference type="PANTHER" id="PTHR33785">
    <property type="entry name" value="OS06G0550800 PROTEIN"/>
    <property type="match status" value="1"/>
</dbReference>
<dbReference type="EMBL" id="JAQQAF010000005">
    <property type="protein sequence ID" value="KAJ8485915.1"/>
    <property type="molecule type" value="Genomic_DNA"/>
</dbReference>
<reference evidence="3 4" key="1">
    <citation type="journal article" date="2014" name="Agronomy (Basel)">
        <title>A Draft Genome Sequence for Ensete ventricosum, the Drought-Tolerant Tree Against Hunger.</title>
        <authorList>
            <person name="Harrison J."/>
            <person name="Moore K.A."/>
            <person name="Paszkiewicz K."/>
            <person name="Jones T."/>
            <person name="Grant M."/>
            <person name="Ambacheew D."/>
            <person name="Muzemil S."/>
            <person name="Studholme D.J."/>
        </authorList>
    </citation>
    <scope>NUCLEOTIDE SEQUENCE [LARGE SCALE GENOMIC DNA]</scope>
</reference>
<protein>
    <submittedName>
        <fullName evidence="3">Uncharacterized protein</fullName>
    </submittedName>
</protein>
<proteinExistence type="predicted"/>
<feature type="region of interest" description="Disordered" evidence="1">
    <location>
        <begin position="26"/>
        <end position="85"/>
    </location>
</feature>
<evidence type="ECO:0000256" key="1">
    <source>
        <dbReference type="SAM" id="MobiDB-lite"/>
    </source>
</evidence>
<reference evidence="3" key="2">
    <citation type="submission" date="2018-09" db="EMBL/GenBank/DDBJ databases">
        <authorList>
            <person name="Harrison J."/>
            <person name="Moore K.A."/>
            <person name="Paszkiewicz K."/>
            <person name="Jones T."/>
            <person name="Grant M."/>
            <person name="Ambacheew D."/>
            <person name="Muzemil S."/>
            <person name="Studholme D."/>
        </authorList>
    </citation>
    <scope>NUCLEOTIDE SEQUENCE</scope>
</reference>
<dbReference type="EMBL" id="AMZH03004941">
    <property type="protein sequence ID" value="RRT67701.1"/>
    <property type="molecule type" value="Genomic_DNA"/>
</dbReference>
<organism evidence="3 4">
    <name type="scientific">Ensete ventricosum</name>
    <name type="common">Abyssinian banana</name>
    <name type="synonym">Musa ensete</name>
    <dbReference type="NCBI Taxonomy" id="4639"/>
    <lineage>
        <taxon>Eukaryota</taxon>
        <taxon>Viridiplantae</taxon>
        <taxon>Streptophyta</taxon>
        <taxon>Embryophyta</taxon>
        <taxon>Tracheophyta</taxon>
        <taxon>Spermatophyta</taxon>
        <taxon>Magnoliopsida</taxon>
        <taxon>Liliopsida</taxon>
        <taxon>Zingiberales</taxon>
        <taxon>Musaceae</taxon>
        <taxon>Ensete</taxon>
    </lineage>
</organism>
<dbReference type="OrthoDB" id="1725654at2759"/>
<reference evidence="2 5" key="3">
    <citation type="submission" date="2022-12" db="EMBL/GenBank/DDBJ databases">
        <title>Chromosome-scale assembly of the Ensete ventricosum genome.</title>
        <authorList>
            <person name="Dussert Y."/>
            <person name="Stocks J."/>
            <person name="Wendawek A."/>
            <person name="Woldeyes F."/>
            <person name="Nichols R.A."/>
            <person name="Borrell J.S."/>
        </authorList>
    </citation>
    <scope>NUCLEOTIDE SEQUENCE [LARGE SCALE GENOMIC DNA]</scope>
    <source>
        <strain evidence="5">cv. Maze</strain>
        <strain evidence="2">MazeRef_0001</strain>
        <tissue evidence="2">Seeds</tissue>
    </source>
</reference>
<dbReference type="Proteomes" id="UP001222027">
    <property type="component" value="Unassembled WGS sequence"/>
</dbReference>
<accession>A0A426ZUQ1</accession>
<evidence type="ECO:0000313" key="5">
    <source>
        <dbReference type="Proteomes" id="UP001222027"/>
    </source>
</evidence>
<dbReference type="AlphaFoldDB" id="A0A426ZUQ1"/>
<keyword evidence="5" id="KW-1185">Reference proteome</keyword>
<gene>
    <name evidence="3" type="ORF">B296_00026801</name>
    <name evidence="2" type="ORF">OPV22_018400</name>
</gene>